<name>A0A0X3Q3D0_SCHSO</name>
<feature type="compositionally biased region" description="Polar residues" evidence="1">
    <location>
        <begin position="694"/>
        <end position="711"/>
    </location>
</feature>
<dbReference type="AlphaFoldDB" id="A0A0X3Q3D0"/>
<sequence length="1082" mass="117154">MSQTTLEKSTEESFSDDNVGGSPRVALPSSPTKDQPVSLTEAEGDSRAISPASSPFAPSSAPLSAENGLGRCSLTTQDSGVDETLDETIEEERARASVAGAKRKLCGDVTEKEEADYAGWFIEEKANEVFALDLAPTCSEPQALPIRPVVGSTADTAVNSVTVESSYPEHRESRLRRRRRRSRVFPPPSSSSGRDVESPKSATKHSSSDGDTKASVISAVEPGPCTSRTIAEKQRKAEALAAERSRERLVNFAAAEAAAEAARERARQQREARSQELKRREEERRRNADERRKALEMARQGRNVSTTGRDASTVTNPGLSKSLRVSSVHGRGAPTSLPRGFASELDPSDPRYCPYGFGSSCRREVCLTTSQIVKTHNDQNRRNILTTSFTADVKRKFHVPDKRMTTSATINYNRLIGGLDTGRVLAKHQLNKTTAVQPQSATAASSFKAVNSRSHSRKLAEIRSMRIPPSLMKSAELSSQEKNNHRTFETTSSLSTKTRGLPTFARQKPTYAVNNPKPTRMLVQTRVPAKHNDVRMSTAVSLGKSQPRKPTQIAPHPQNPPAKLPVKVCADASLASCMALRDADEGSLQITTTEVAQKYITSVRGGTEPSDEEVAEYRARMKEQRKLALERREEEEAAAAAAAAKDADRRVEQEAMNLIIREIAEVTVGEAIDQAIAELKAEAIQAAVMDEQTEQVQQHNSQNSSYSPSQLPQKAAFRLETVMQGMSTVPPAGAAITVSPVPTEGNPTVVLRGTNLLNRSFSANDLQPASENDKNLIEAAVATSKERLNKGLQQMAMSVGEKWDENSKTLALRTLSNVTAEASEREERKRRLQQVMLRIRTPHGSSVSLATDESEATSPGPNHFFADSDGAIKVEDHPGDLPLTPSAHRTAIQFKPNAILSVLESGRLPKNSRAAALLREKVVSPTIINAPKNFDGNIPSSVAKMTDYSQDGGPVDLTSDDDVEDERLSTPIQGLSAPTTDLVTQAQPTTALAAAGEEVDEDKVNAESITKEETAGGGVPPTGVQFGLDEEQDIPLSLSTLRPEHTAVLRHSILVRDPQSKLSQADLEVFNAIGDASPQPAE</sequence>
<reference evidence="2" key="1">
    <citation type="submission" date="2016-01" db="EMBL/GenBank/DDBJ databases">
        <title>Reference transcriptome for the parasite Schistocephalus solidus: insights into the molecular evolution of parasitism.</title>
        <authorList>
            <person name="Hebert F.O."/>
            <person name="Grambauer S."/>
            <person name="Barber I."/>
            <person name="Landry C.R."/>
            <person name="Aubin-Horth N."/>
        </authorList>
    </citation>
    <scope>NUCLEOTIDE SEQUENCE</scope>
</reference>
<protein>
    <submittedName>
        <fullName evidence="2">Uncharacterized protein</fullName>
    </submittedName>
</protein>
<feature type="compositionally biased region" description="Basic residues" evidence="1">
    <location>
        <begin position="173"/>
        <end position="183"/>
    </location>
</feature>
<feature type="region of interest" description="Disordered" evidence="1">
    <location>
        <begin position="475"/>
        <end position="496"/>
    </location>
</feature>
<feature type="compositionally biased region" description="Polar residues" evidence="1">
    <location>
        <begin position="29"/>
        <end position="38"/>
    </location>
</feature>
<evidence type="ECO:0000256" key="1">
    <source>
        <dbReference type="SAM" id="MobiDB-lite"/>
    </source>
</evidence>
<dbReference type="EMBL" id="GEEE01004462">
    <property type="protein sequence ID" value="JAP58763.1"/>
    <property type="molecule type" value="Transcribed_RNA"/>
</dbReference>
<gene>
    <name evidence="2" type="ORF">TR143621</name>
</gene>
<feature type="compositionally biased region" description="Low complexity" evidence="1">
    <location>
        <begin position="47"/>
        <end position="65"/>
    </location>
</feature>
<feature type="compositionally biased region" description="Polar residues" evidence="1">
    <location>
        <begin position="302"/>
        <end position="325"/>
    </location>
</feature>
<accession>A0A0X3Q3D0</accession>
<proteinExistence type="predicted"/>
<feature type="region of interest" description="Disordered" evidence="1">
    <location>
        <begin position="947"/>
        <end position="967"/>
    </location>
</feature>
<evidence type="ECO:0000313" key="2">
    <source>
        <dbReference type="EMBL" id="JAP58763.1"/>
    </source>
</evidence>
<organism evidence="2">
    <name type="scientific">Schistocephalus solidus</name>
    <name type="common">Tapeworm</name>
    <dbReference type="NCBI Taxonomy" id="70667"/>
    <lineage>
        <taxon>Eukaryota</taxon>
        <taxon>Metazoa</taxon>
        <taxon>Spiralia</taxon>
        <taxon>Lophotrochozoa</taxon>
        <taxon>Platyhelminthes</taxon>
        <taxon>Cestoda</taxon>
        <taxon>Eucestoda</taxon>
        <taxon>Diphyllobothriidea</taxon>
        <taxon>Diphyllobothriidae</taxon>
        <taxon>Schistocephalus</taxon>
    </lineage>
</organism>
<feature type="region of interest" description="Disordered" evidence="1">
    <location>
        <begin position="161"/>
        <end position="232"/>
    </location>
</feature>
<feature type="region of interest" description="Disordered" evidence="1">
    <location>
        <begin position="691"/>
        <end position="711"/>
    </location>
</feature>
<feature type="region of interest" description="Disordered" evidence="1">
    <location>
        <begin position="1"/>
        <end position="86"/>
    </location>
</feature>
<feature type="region of interest" description="Disordered" evidence="1">
    <location>
        <begin position="542"/>
        <end position="562"/>
    </location>
</feature>
<feature type="region of interest" description="Disordered" evidence="1">
    <location>
        <begin position="261"/>
        <end position="345"/>
    </location>
</feature>
<feature type="compositionally biased region" description="Basic and acidic residues" evidence="1">
    <location>
        <begin position="261"/>
        <end position="296"/>
    </location>
</feature>